<sequence length="160" mass="16939">MGEQGHPATAARPPGVNPSVGTGLEFEVEGTLSTSPHTRLQTELKGLGPDLEPMHEVSTCSNPPVGLDEPMHISDPMHALGSNGMLDANAIAQVVEVTNIVAKGRGKCSVFGHMEDVNKPPPLHLVAETLDLGSVKMVPPLATYKGKKVMDDGFIEVTWK</sequence>
<dbReference type="EMBL" id="CM042027">
    <property type="protein sequence ID" value="KAI3802808.1"/>
    <property type="molecule type" value="Genomic_DNA"/>
</dbReference>
<reference evidence="1 2" key="2">
    <citation type="journal article" date="2022" name="Mol. Ecol. Resour.">
        <title>The genomes of chicory, endive, great burdock and yacon provide insights into Asteraceae paleo-polyploidization history and plant inulin production.</title>
        <authorList>
            <person name="Fan W."/>
            <person name="Wang S."/>
            <person name="Wang H."/>
            <person name="Wang A."/>
            <person name="Jiang F."/>
            <person name="Liu H."/>
            <person name="Zhao H."/>
            <person name="Xu D."/>
            <person name="Zhang Y."/>
        </authorList>
    </citation>
    <scope>NUCLEOTIDE SEQUENCE [LARGE SCALE GENOMIC DNA]</scope>
    <source>
        <strain evidence="2">cv. Yunnan</strain>
        <tissue evidence="1">Leaves</tissue>
    </source>
</reference>
<evidence type="ECO:0000313" key="1">
    <source>
        <dbReference type="EMBL" id="KAI3802808.1"/>
    </source>
</evidence>
<organism evidence="1 2">
    <name type="scientific">Smallanthus sonchifolius</name>
    <dbReference type="NCBI Taxonomy" id="185202"/>
    <lineage>
        <taxon>Eukaryota</taxon>
        <taxon>Viridiplantae</taxon>
        <taxon>Streptophyta</taxon>
        <taxon>Embryophyta</taxon>
        <taxon>Tracheophyta</taxon>
        <taxon>Spermatophyta</taxon>
        <taxon>Magnoliopsida</taxon>
        <taxon>eudicotyledons</taxon>
        <taxon>Gunneridae</taxon>
        <taxon>Pentapetalae</taxon>
        <taxon>asterids</taxon>
        <taxon>campanulids</taxon>
        <taxon>Asterales</taxon>
        <taxon>Asteraceae</taxon>
        <taxon>Asteroideae</taxon>
        <taxon>Heliantheae alliance</taxon>
        <taxon>Millerieae</taxon>
        <taxon>Smallanthus</taxon>
    </lineage>
</organism>
<gene>
    <name evidence="1" type="ORF">L1987_30951</name>
</gene>
<reference evidence="2" key="1">
    <citation type="journal article" date="2022" name="Mol. Ecol. Resour.">
        <title>The genomes of chicory, endive, great burdock and yacon provide insights into Asteraceae palaeo-polyploidization history and plant inulin production.</title>
        <authorList>
            <person name="Fan W."/>
            <person name="Wang S."/>
            <person name="Wang H."/>
            <person name="Wang A."/>
            <person name="Jiang F."/>
            <person name="Liu H."/>
            <person name="Zhao H."/>
            <person name="Xu D."/>
            <person name="Zhang Y."/>
        </authorList>
    </citation>
    <scope>NUCLEOTIDE SEQUENCE [LARGE SCALE GENOMIC DNA]</scope>
    <source>
        <strain evidence="2">cv. Yunnan</strain>
    </source>
</reference>
<protein>
    <submittedName>
        <fullName evidence="1">Uncharacterized protein</fullName>
    </submittedName>
</protein>
<proteinExistence type="predicted"/>
<name>A0ACB9I3K2_9ASTR</name>
<keyword evidence="2" id="KW-1185">Reference proteome</keyword>
<dbReference type="Proteomes" id="UP001056120">
    <property type="component" value="Linkage Group LG10"/>
</dbReference>
<evidence type="ECO:0000313" key="2">
    <source>
        <dbReference type="Proteomes" id="UP001056120"/>
    </source>
</evidence>
<accession>A0ACB9I3K2</accession>
<comment type="caution">
    <text evidence="1">The sequence shown here is derived from an EMBL/GenBank/DDBJ whole genome shotgun (WGS) entry which is preliminary data.</text>
</comment>